<feature type="binding site" evidence="7">
    <location>
        <position position="133"/>
    </location>
    <ligand>
        <name>glyoxylate</name>
        <dbReference type="ChEBI" id="CHEBI:36655"/>
    </ligand>
</feature>
<feature type="binding site" evidence="7">
    <location>
        <position position="283"/>
    </location>
    <ligand>
        <name>glyoxylate</name>
        <dbReference type="ChEBI" id="CHEBI:36655"/>
    </ligand>
</feature>
<protein>
    <submittedName>
        <fullName evidence="9">Alpha-hydroxy-acid oxidizing protein</fullName>
    </submittedName>
</protein>
<dbReference type="NCBIfam" id="NF008398">
    <property type="entry name" value="PRK11197.1"/>
    <property type="match status" value="1"/>
</dbReference>
<keyword evidence="4" id="KW-0560">Oxidoreductase</keyword>
<sequence length="394" mass="44333">MRDLTKMTNIEDLRVVCKRNVPKMFYEYVDTGSWTESTYRENVSDFNPIKFRQRILVDMDNRTLESTLLGQKVKFPAMTAPVGFMGMMWADGEIHMAKAAQKFGIPFTLSTMSICSIEDLVEAGVEPFWFQLYVMRDRDFMKDLIRRAKDAKCSALMITVDLQVLGNRHRDIKNGLSTPPKFTIPNMINLSTKIPWGLRYVFGNRRWTFRNIAGHAKSVSDLSSLSSWTKEQFDPSLSWKDIAEIKELWGGPIILKGIMTPEDAIEAVKYGADAIIVSNHGGRQMDDTISTIKALPDIVSAVGSQTEVWIDSGFYTGQNMLKAWALGAKGIMLGRAPVYGLGAYGEEGVTRALQILYDEMDTTMAFSGHRNLQDVDSSILVEGTYPLPSNNFRV</sequence>
<dbReference type="GO" id="GO:0005886">
    <property type="term" value="C:plasma membrane"/>
    <property type="evidence" value="ECO:0007669"/>
    <property type="project" value="TreeGrafter"/>
</dbReference>
<comment type="similarity">
    <text evidence="5">Belongs to the FMN-dependent alpha-hydroxy acid dehydrogenase family.</text>
</comment>
<dbReference type="AlphaFoldDB" id="A0AA46W7H8"/>
<dbReference type="InterPro" id="IPR012133">
    <property type="entry name" value="Alpha-hydoxy_acid_DH_FMN"/>
</dbReference>
<feature type="binding site" evidence="7">
    <location>
        <position position="159"/>
    </location>
    <ligand>
        <name>FMN</name>
        <dbReference type="ChEBI" id="CHEBI:58210"/>
    </ligand>
</feature>
<proteinExistence type="inferred from homology"/>
<feature type="binding site" evidence="7">
    <location>
        <position position="280"/>
    </location>
    <ligand>
        <name>glyoxylate</name>
        <dbReference type="ChEBI" id="CHEBI:36655"/>
    </ligand>
</feature>
<organism evidence="9 10">
    <name type="scientific">Capnocytophaga ochracea</name>
    <dbReference type="NCBI Taxonomy" id="1018"/>
    <lineage>
        <taxon>Bacteria</taxon>
        <taxon>Pseudomonadati</taxon>
        <taxon>Bacteroidota</taxon>
        <taxon>Flavobacteriia</taxon>
        <taxon>Flavobacteriales</taxon>
        <taxon>Flavobacteriaceae</taxon>
        <taxon>Capnocytophaga</taxon>
    </lineage>
</organism>
<dbReference type="PANTHER" id="PTHR10578:SF107">
    <property type="entry name" value="2-HYDROXYACID OXIDASE 1"/>
    <property type="match status" value="1"/>
</dbReference>
<evidence type="ECO:0000256" key="7">
    <source>
        <dbReference type="PIRSR" id="PIRSR000138-2"/>
    </source>
</evidence>
<feature type="binding site" evidence="7">
    <location>
        <begin position="81"/>
        <end position="83"/>
    </location>
    <ligand>
        <name>FMN</name>
        <dbReference type="ChEBI" id="CHEBI:58210"/>
    </ligand>
</feature>
<dbReference type="FunFam" id="3.20.20.70:FF:000029">
    <property type="entry name" value="L-lactate dehydrogenase"/>
    <property type="match status" value="1"/>
</dbReference>
<feature type="binding site" evidence="7">
    <location>
        <position position="256"/>
    </location>
    <ligand>
        <name>FMN</name>
        <dbReference type="ChEBI" id="CHEBI:58210"/>
    </ligand>
</feature>
<feature type="binding site" evidence="7">
    <location>
        <position position="110"/>
    </location>
    <ligand>
        <name>FMN</name>
        <dbReference type="ChEBI" id="CHEBI:58210"/>
    </ligand>
</feature>
<evidence type="ECO:0000256" key="4">
    <source>
        <dbReference type="ARBA" id="ARBA00023002"/>
    </source>
</evidence>
<evidence type="ECO:0000313" key="9">
    <source>
        <dbReference type="EMBL" id="UZD40934.1"/>
    </source>
</evidence>
<dbReference type="CDD" id="cd02809">
    <property type="entry name" value="alpha_hydroxyacid_oxid_FMN"/>
    <property type="match status" value="1"/>
</dbReference>
<dbReference type="RefSeq" id="WP_009417310.1">
    <property type="nucleotide sequence ID" value="NZ_CP110229.1"/>
</dbReference>
<dbReference type="GO" id="GO:0009060">
    <property type="term" value="P:aerobic respiration"/>
    <property type="evidence" value="ECO:0007669"/>
    <property type="project" value="TreeGrafter"/>
</dbReference>
<dbReference type="PIRSF" id="PIRSF000138">
    <property type="entry name" value="Al-hdrx_acd_dh"/>
    <property type="match status" value="1"/>
</dbReference>
<dbReference type="PANTHER" id="PTHR10578">
    <property type="entry name" value="S -2-HYDROXY-ACID OXIDASE-RELATED"/>
    <property type="match status" value="1"/>
</dbReference>
<evidence type="ECO:0000259" key="8">
    <source>
        <dbReference type="PROSITE" id="PS51349"/>
    </source>
</evidence>
<feature type="binding site" evidence="7">
    <location>
        <position position="28"/>
    </location>
    <ligand>
        <name>glyoxylate</name>
        <dbReference type="ChEBI" id="CHEBI:36655"/>
    </ligand>
</feature>
<dbReference type="InterPro" id="IPR037396">
    <property type="entry name" value="FMN_HAD"/>
</dbReference>
<feature type="binding site" evidence="7">
    <location>
        <position position="168"/>
    </location>
    <ligand>
        <name>glyoxylate</name>
        <dbReference type="ChEBI" id="CHEBI:36655"/>
    </ligand>
</feature>
<dbReference type="EMBL" id="CP110230">
    <property type="protein sequence ID" value="UZD40934.1"/>
    <property type="molecule type" value="Genomic_DNA"/>
</dbReference>
<keyword evidence="3 7" id="KW-0288">FMN</keyword>
<dbReference type="InterPro" id="IPR013785">
    <property type="entry name" value="Aldolase_TIM"/>
</dbReference>
<evidence type="ECO:0000256" key="6">
    <source>
        <dbReference type="PIRSR" id="PIRSR000138-1"/>
    </source>
</evidence>
<evidence type="ECO:0000256" key="2">
    <source>
        <dbReference type="ARBA" id="ARBA00022630"/>
    </source>
</evidence>
<feature type="active site" description="Proton acceptor" evidence="6">
    <location>
        <position position="280"/>
    </location>
</feature>
<accession>A0AA46W7H8</accession>
<dbReference type="PROSITE" id="PS51349">
    <property type="entry name" value="FMN_HYDROXY_ACID_DH_2"/>
    <property type="match status" value="1"/>
</dbReference>
<dbReference type="Pfam" id="PF01070">
    <property type="entry name" value="FMN_dh"/>
    <property type="match status" value="1"/>
</dbReference>
<dbReference type="Gene3D" id="3.20.20.70">
    <property type="entry name" value="Aldolase class I"/>
    <property type="match status" value="1"/>
</dbReference>
<evidence type="ECO:0000313" key="10">
    <source>
        <dbReference type="Proteomes" id="UP001163262"/>
    </source>
</evidence>
<dbReference type="InterPro" id="IPR008259">
    <property type="entry name" value="FMN_hydac_DH_AS"/>
</dbReference>
<dbReference type="PROSITE" id="PS00557">
    <property type="entry name" value="FMN_HYDROXY_ACID_DH_1"/>
    <property type="match status" value="1"/>
</dbReference>
<gene>
    <name evidence="9" type="ORF">OL231_12310</name>
</gene>
<name>A0AA46W7H8_CAPOC</name>
<feature type="binding site" evidence="7">
    <location>
        <position position="131"/>
    </location>
    <ligand>
        <name>FMN</name>
        <dbReference type="ChEBI" id="CHEBI:58210"/>
    </ligand>
</feature>
<dbReference type="Proteomes" id="UP001163262">
    <property type="component" value="Chromosome"/>
</dbReference>
<feature type="binding site" evidence="7">
    <location>
        <position position="278"/>
    </location>
    <ligand>
        <name>FMN</name>
        <dbReference type="ChEBI" id="CHEBI:58210"/>
    </ligand>
</feature>
<keyword evidence="2 7" id="KW-0285">Flavoprotein</keyword>
<dbReference type="GO" id="GO:0004459">
    <property type="term" value="F:L-lactate dehydrogenase (NAD+) activity"/>
    <property type="evidence" value="ECO:0007669"/>
    <property type="project" value="TreeGrafter"/>
</dbReference>
<evidence type="ECO:0000256" key="5">
    <source>
        <dbReference type="ARBA" id="ARBA00024042"/>
    </source>
</evidence>
<comment type="cofactor">
    <cofactor evidence="1">
        <name>FMN</name>
        <dbReference type="ChEBI" id="CHEBI:58210"/>
    </cofactor>
</comment>
<reference evidence="9" key="1">
    <citation type="submission" date="2022-10" db="EMBL/GenBank/DDBJ databases">
        <title>Complete genome sequence of Capnocytophaga ochracea KCOM 2812 isolated from actinomycosis lesion.</title>
        <authorList>
            <person name="Kook J.-K."/>
            <person name="Park S.-N."/>
            <person name="Lim Y.K."/>
        </authorList>
    </citation>
    <scope>NUCLEOTIDE SEQUENCE</scope>
    <source>
        <strain evidence="9">KCOM 28121</strain>
    </source>
</reference>
<dbReference type="SUPFAM" id="SSF51395">
    <property type="entry name" value="FMN-linked oxidoreductases"/>
    <property type="match status" value="1"/>
</dbReference>
<feature type="binding site" evidence="7">
    <location>
        <begin position="334"/>
        <end position="335"/>
    </location>
    <ligand>
        <name>FMN</name>
        <dbReference type="ChEBI" id="CHEBI:58210"/>
    </ligand>
</feature>
<evidence type="ECO:0000256" key="1">
    <source>
        <dbReference type="ARBA" id="ARBA00001917"/>
    </source>
</evidence>
<dbReference type="GO" id="GO:0010181">
    <property type="term" value="F:FMN binding"/>
    <property type="evidence" value="ECO:0007669"/>
    <property type="project" value="InterPro"/>
</dbReference>
<evidence type="ECO:0000256" key="3">
    <source>
        <dbReference type="ARBA" id="ARBA00022643"/>
    </source>
</evidence>
<dbReference type="InterPro" id="IPR000262">
    <property type="entry name" value="FMN-dep_DH"/>
</dbReference>
<feature type="domain" description="FMN hydroxy acid dehydrogenase" evidence="8">
    <location>
        <begin position="2"/>
        <end position="385"/>
    </location>
</feature>